<proteinExistence type="predicted"/>
<dbReference type="OMA" id="QACSYSG"/>
<dbReference type="InterPro" id="IPR046960">
    <property type="entry name" value="PPR_At4g14850-like_plant"/>
</dbReference>
<dbReference type="OrthoDB" id="1917369at2759"/>
<keyword evidence="1" id="KW-0677">Repeat</keyword>
<feature type="repeat" description="PPR" evidence="2">
    <location>
        <begin position="329"/>
        <end position="363"/>
    </location>
</feature>
<evidence type="ECO:0000256" key="3">
    <source>
        <dbReference type="SAM" id="MobiDB-lite"/>
    </source>
</evidence>
<gene>
    <name evidence="4" type="ORF">C5167_045861</name>
</gene>
<organism evidence="4 5">
    <name type="scientific">Papaver somniferum</name>
    <name type="common">Opium poppy</name>
    <dbReference type="NCBI Taxonomy" id="3469"/>
    <lineage>
        <taxon>Eukaryota</taxon>
        <taxon>Viridiplantae</taxon>
        <taxon>Streptophyta</taxon>
        <taxon>Embryophyta</taxon>
        <taxon>Tracheophyta</taxon>
        <taxon>Spermatophyta</taxon>
        <taxon>Magnoliopsida</taxon>
        <taxon>Ranunculales</taxon>
        <taxon>Papaveraceae</taxon>
        <taxon>Papaveroideae</taxon>
        <taxon>Papaver</taxon>
    </lineage>
</organism>
<dbReference type="GO" id="GO:0009451">
    <property type="term" value="P:RNA modification"/>
    <property type="evidence" value="ECO:0007669"/>
    <property type="project" value="InterPro"/>
</dbReference>
<protein>
    <recommendedName>
        <fullName evidence="6">DYW domain-containing protein</fullName>
    </recommendedName>
</protein>
<dbReference type="FunFam" id="1.25.40.10:FF:000343">
    <property type="entry name" value="Pentatricopeptide repeat-containing protein At3g58590"/>
    <property type="match status" value="2"/>
</dbReference>
<dbReference type="NCBIfam" id="TIGR00756">
    <property type="entry name" value="PPR"/>
    <property type="match status" value="2"/>
</dbReference>
<dbReference type="GO" id="GO:0003723">
    <property type="term" value="F:RNA binding"/>
    <property type="evidence" value="ECO:0007669"/>
    <property type="project" value="InterPro"/>
</dbReference>
<evidence type="ECO:0000256" key="1">
    <source>
        <dbReference type="ARBA" id="ARBA00022737"/>
    </source>
</evidence>
<dbReference type="PROSITE" id="PS51375">
    <property type="entry name" value="PPR"/>
    <property type="match status" value="3"/>
</dbReference>
<feature type="region of interest" description="Disordered" evidence="3">
    <location>
        <begin position="1"/>
        <end position="30"/>
    </location>
</feature>
<dbReference type="Gene3D" id="1.25.40.10">
    <property type="entry name" value="Tetratricopeptide repeat domain"/>
    <property type="match status" value="5"/>
</dbReference>
<feature type="repeat" description="PPR" evidence="2">
    <location>
        <begin position="228"/>
        <end position="262"/>
    </location>
</feature>
<dbReference type="EMBL" id="CM010725">
    <property type="protein sequence ID" value="RZC83072.1"/>
    <property type="molecule type" value="Genomic_DNA"/>
</dbReference>
<dbReference type="InterPro" id="IPR002885">
    <property type="entry name" value="PPR_rpt"/>
</dbReference>
<dbReference type="AlphaFoldDB" id="A0A4Y7LEF3"/>
<evidence type="ECO:0008006" key="6">
    <source>
        <dbReference type="Google" id="ProtNLM"/>
    </source>
</evidence>
<name>A0A4Y7LEF3_PAPSO</name>
<evidence type="ECO:0000313" key="5">
    <source>
        <dbReference type="Proteomes" id="UP000316621"/>
    </source>
</evidence>
<dbReference type="Gramene" id="RZC83072">
    <property type="protein sequence ID" value="RZC83072"/>
    <property type="gene ID" value="C5167_045861"/>
</dbReference>
<dbReference type="Proteomes" id="UP000316621">
    <property type="component" value="Chromosome 11"/>
</dbReference>
<evidence type="ECO:0000313" key="4">
    <source>
        <dbReference type="EMBL" id="RZC83072.1"/>
    </source>
</evidence>
<sequence length="762" mass="84755">MSILSSSVFPSCQSKPQHHFPPLRPTTTPPNNFLSSRTFITSRNLTFPKIKLSVAASLVLHDDWPQLLQLSIGSRDYKLGLSIHAFLIKLGSHNETFQGNNLINLYSKFNKLNDAQRVFDEMTIRNTITWTSLMNGYSQNNNDAEAVFAIACNMHRLGEDFSGHTCTVILQACESARDQIVGEQVHSLVIKSGFEENLVVGTSLLSMYLRSGSLASAENVFRNLDDKDIQCLNSMILGYGKEGDGQKSFQLFRDLLNYGLEPSDYTFTSVLSSCGGEIGVREGKQLHGLAVKHGAVNEISVGNALVTLYGKYGLVEEAEKMFSGMTERNLVTWTAILSVYVKNSEGKKAISGFLEMLHLGISFDTNCLATFIDGCSECRNLELGIQIHGFATKLGYFSNLFIGTALIDLYAKCGNLSYAKLVFSSLAVQNTAGFNAILAGYMKIDEGGGEKDEYMFLFHQARLSGVEPDFVTFSRLIGLSAEKASLVKGMALHAYSIKVGLENEIIVGNALVSMYAKCGEVEDSRRMFYTMVCHDLVSWNSLISGCALHGQGKEVLLLFEEMRRRRFIPDEITVLSVLQACSHSGLFDVGIHLFWNMEPNFKIKPAIEHYACMVDLLGRSGSLSKAMEFIKQSAFSESPLLWRTLINTSNLHGDVKISTLASKHLLDLVPDDAGSYVLISNMYAGGGMFSDAARVRTLMNNRKMKKDAGCSWIEIENKVHRFFASGEYHQKSKEIYKKLDELRYLMKEKSHPDIVSLQTWDM</sequence>
<dbReference type="Pfam" id="PF13041">
    <property type="entry name" value="PPR_2"/>
    <property type="match status" value="2"/>
</dbReference>
<reference evidence="4 5" key="1">
    <citation type="journal article" date="2018" name="Science">
        <title>The opium poppy genome and morphinan production.</title>
        <authorList>
            <person name="Guo L."/>
            <person name="Winzer T."/>
            <person name="Yang X."/>
            <person name="Li Y."/>
            <person name="Ning Z."/>
            <person name="He Z."/>
            <person name="Teodor R."/>
            <person name="Lu Y."/>
            <person name="Bowser T.A."/>
            <person name="Graham I.A."/>
            <person name="Ye K."/>
        </authorList>
    </citation>
    <scope>NUCLEOTIDE SEQUENCE [LARGE SCALE GENOMIC DNA]</scope>
    <source>
        <strain evidence="5">cv. HN1</strain>
        <tissue evidence="4">Leaves</tissue>
    </source>
</reference>
<dbReference type="InterPro" id="IPR046848">
    <property type="entry name" value="E_motif"/>
</dbReference>
<evidence type="ECO:0000256" key="2">
    <source>
        <dbReference type="PROSITE-ProRule" id="PRU00708"/>
    </source>
</evidence>
<dbReference type="PANTHER" id="PTHR47926:SF347">
    <property type="entry name" value="PENTATRICOPEPTIDE REPEAT-CONTAINING PROTEIN"/>
    <property type="match status" value="1"/>
</dbReference>
<dbReference type="Pfam" id="PF20431">
    <property type="entry name" value="E_motif"/>
    <property type="match status" value="1"/>
</dbReference>
<accession>A0A4Y7LEF3</accession>
<dbReference type="FunFam" id="1.25.40.10:FF:000090">
    <property type="entry name" value="Pentatricopeptide repeat-containing protein, chloroplastic"/>
    <property type="match status" value="1"/>
</dbReference>
<keyword evidence="5" id="KW-1185">Reference proteome</keyword>
<dbReference type="Pfam" id="PF01535">
    <property type="entry name" value="PPR"/>
    <property type="match status" value="5"/>
</dbReference>
<dbReference type="InterPro" id="IPR011990">
    <property type="entry name" value="TPR-like_helical_dom_sf"/>
</dbReference>
<feature type="compositionally biased region" description="Polar residues" evidence="3">
    <location>
        <begin position="1"/>
        <end position="15"/>
    </location>
</feature>
<dbReference type="PANTHER" id="PTHR47926">
    <property type="entry name" value="PENTATRICOPEPTIDE REPEAT-CONTAINING PROTEIN"/>
    <property type="match status" value="1"/>
</dbReference>
<feature type="repeat" description="PPR" evidence="2">
    <location>
        <begin position="535"/>
        <end position="569"/>
    </location>
</feature>